<accession>A0A6J5P474</accession>
<organism evidence="1">
    <name type="scientific">uncultured Caudovirales phage</name>
    <dbReference type="NCBI Taxonomy" id="2100421"/>
    <lineage>
        <taxon>Viruses</taxon>
        <taxon>Duplodnaviria</taxon>
        <taxon>Heunggongvirae</taxon>
        <taxon>Uroviricota</taxon>
        <taxon>Caudoviricetes</taxon>
        <taxon>Peduoviridae</taxon>
        <taxon>Maltschvirus</taxon>
        <taxon>Maltschvirus maltsch</taxon>
    </lineage>
</organism>
<protein>
    <submittedName>
        <fullName evidence="1">Uncharacterized protein</fullName>
    </submittedName>
</protein>
<gene>
    <name evidence="1" type="ORF">UFOVP844_47</name>
</gene>
<proteinExistence type="predicted"/>
<sequence>MKQQIGETSKAIVEDDERLIERILDANKARKDLYWIVIFAKPMKGVCVEGKPTLIKVIKPYFTKPSNQVGMIIGEVNNQSGVIKWAVNMPDRPFGYGLLGLEQDGCVEYETAIPQSYVYN</sequence>
<reference evidence="1" key="1">
    <citation type="submission" date="2020-04" db="EMBL/GenBank/DDBJ databases">
        <authorList>
            <person name="Chiriac C."/>
            <person name="Salcher M."/>
            <person name="Ghai R."/>
            <person name="Kavagutti S V."/>
        </authorList>
    </citation>
    <scope>NUCLEOTIDE SEQUENCE</scope>
</reference>
<dbReference type="EMBL" id="LR796795">
    <property type="protein sequence ID" value="CAB4166720.1"/>
    <property type="molecule type" value="Genomic_DNA"/>
</dbReference>
<evidence type="ECO:0000313" key="1">
    <source>
        <dbReference type="EMBL" id="CAB4166720.1"/>
    </source>
</evidence>
<name>A0A6J5P474_9CAUD</name>